<feature type="transmembrane region" description="Helical" evidence="1">
    <location>
        <begin position="64"/>
        <end position="81"/>
    </location>
</feature>
<proteinExistence type="predicted"/>
<feature type="transmembrane region" description="Helical" evidence="1">
    <location>
        <begin position="87"/>
        <end position="108"/>
    </location>
</feature>
<name>A0A0B6SBJ1_BURPL</name>
<evidence type="ECO:0000313" key="4">
    <source>
        <dbReference type="Proteomes" id="UP000031838"/>
    </source>
</evidence>
<keyword evidence="1" id="KW-0472">Membrane</keyword>
<feature type="domain" description="EamA" evidence="2">
    <location>
        <begin position="2"/>
        <end position="101"/>
    </location>
</feature>
<dbReference type="InterPro" id="IPR000620">
    <property type="entry name" value="EamA_dom"/>
</dbReference>
<dbReference type="GO" id="GO:0016020">
    <property type="term" value="C:membrane"/>
    <property type="evidence" value="ECO:0007669"/>
    <property type="project" value="InterPro"/>
</dbReference>
<dbReference type="AlphaFoldDB" id="A0A0B6SBJ1"/>
<gene>
    <name evidence="3" type="ORF">BGL_2c26010</name>
</gene>
<dbReference type="KEGG" id="bgp:BGL_2c26010"/>
<reference evidence="4" key="1">
    <citation type="submission" date="2011-03" db="EMBL/GenBank/DDBJ databases">
        <authorList>
            <person name="Voget S."/>
            <person name="Streit W.R."/>
            <person name="Jaeger K.E."/>
            <person name="Daniel R."/>
        </authorList>
    </citation>
    <scope>NUCLEOTIDE SEQUENCE [LARGE SCALE GENOMIC DNA]</scope>
    <source>
        <strain evidence="4">PG1</strain>
    </source>
</reference>
<evidence type="ECO:0000259" key="2">
    <source>
        <dbReference type="Pfam" id="PF00892"/>
    </source>
</evidence>
<evidence type="ECO:0000256" key="1">
    <source>
        <dbReference type="SAM" id="Phobius"/>
    </source>
</evidence>
<dbReference type="Proteomes" id="UP000031838">
    <property type="component" value="Chromosome 2"/>
</dbReference>
<protein>
    <submittedName>
        <fullName evidence="3">Putative membrane protein, permease of the drug/metabolite transporter (DMT) superfamily</fullName>
    </submittedName>
</protein>
<organism evidence="3 4">
    <name type="scientific">Burkholderia plantarii</name>
    <dbReference type="NCBI Taxonomy" id="41899"/>
    <lineage>
        <taxon>Bacteria</taxon>
        <taxon>Pseudomonadati</taxon>
        <taxon>Pseudomonadota</taxon>
        <taxon>Betaproteobacteria</taxon>
        <taxon>Burkholderiales</taxon>
        <taxon>Burkholderiaceae</taxon>
        <taxon>Burkholderia</taxon>
    </lineage>
</organism>
<sequence length="119" mass="12382">MLAFCQMGFGALLLAGFPLAGGPRALAEPRVALAVGFMGVLSTTLALMIQLSCQPRVGSARTSVIFNLDLPFAYLFGALNGEPLAPAQLTGGAVMVLASMLGSLHGLWRRLGRRGVRAP</sequence>
<dbReference type="SUPFAM" id="SSF103481">
    <property type="entry name" value="Multidrug resistance efflux transporter EmrE"/>
    <property type="match status" value="1"/>
</dbReference>
<dbReference type="InterPro" id="IPR037185">
    <property type="entry name" value="EmrE-like"/>
</dbReference>
<dbReference type="HOGENOM" id="CLU_2056943_0_0_4"/>
<reference evidence="3 4" key="2">
    <citation type="journal article" date="2016" name="Appl. Microbiol. Biotechnol.">
        <title>Mutations improving production and secretion of extracellular lipase by Burkholderia glumae PG1.</title>
        <authorList>
            <person name="Knapp A."/>
            <person name="Voget S."/>
            <person name="Gao R."/>
            <person name="Zaburannyi N."/>
            <person name="Krysciak D."/>
            <person name="Breuer M."/>
            <person name="Hauer B."/>
            <person name="Streit W.R."/>
            <person name="Muller R."/>
            <person name="Daniel R."/>
            <person name="Jaeger K.E."/>
        </authorList>
    </citation>
    <scope>NUCLEOTIDE SEQUENCE [LARGE SCALE GENOMIC DNA]</scope>
    <source>
        <strain evidence="3 4">PG1</strain>
    </source>
</reference>
<dbReference type="EMBL" id="CP002581">
    <property type="protein sequence ID" value="AJK50655.1"/>
    <property type="molecule type" value="Genomic_DNA"/>
</dbReference>
<keyword evidence="1" id="KW-0812">Transmembrane</keyword>
<accession>A0A0B6SBJ1</accession>
<keyword evidence="4" id="KW-1185">Reference proteome</keyword>
<evidence type="ECO:0000313" key="3">
    <source>
        <dbReference type="EMBL" id="AJK50655.1"/>
    </source>
</evidence>
<feature type="transmembrane region" description="Helical" evidence="1">
    <location>
        <begin position="31"/>
        <end position="52"/>
    </location>
</feature>
<keyword evidence="1" id="KW-1133">Transmembrane helix</keyword>
<dbReference type="Pfam" id="PF00892">
    <property type="entry name" value="EamA"/>
    <property type="match status" value="1"/>
</dbReference>